<dbReference type="RefSeq" id="WP_189436956.1">
    <property type="nucleotide sequence ID" value="NZ_BMXE01000004.1"/>
</dbReference>
<evidence type="ECO:0000313" key="1">
    <source>
        <dbReference type="EMBL" id="GHB33689.1"/>
    </source>
</evidence>
<organism evidence="1 2">
    <name type="scientific">Pseudovibrio japonicus</name>
    <dbReference type="NCBI Taxonomy" id="366534"/>
    <lineage>
        <taxon>Bacteria</taxon>
        <taxon>Pseudomonadati</taxon>
        <taxon>Pseudomonadota</taxon>
        <taxon>Alphaproteobacteria</taxon>
        <taxon>Hyphomicrobiales</taxon>
        <taxon>Stappiaceae</taxon>
        <taxon>Pseudovibrio</taxon>
    </lineage>
</organism>
<reference evidence="2" key="1">
    <citation type="journal article" date="2019" name="Int. J. Syst. Evol. Microbiol.">
        <title>The Global Catalogue of Microorganisms (GCM) 10K type strain sequencing project: providing services to taxonomists for standard genome sequencing and annotation.</title>
        <authorList>
            <consortium name="The Broad Institute Genomics Platform"/>
            <consortium name="The Broad Institute Genome Sequencing Center for Infectious Disease"/>
            <person name="Wu L."/>
            <person name="Ma J."/>
        </authorList>
    </citation>
    <scope>NUCLEOTIDE SEQUENCE [LARGE SCALE GENOMIC DNA]</scope>
    <source>
        <strain evidence="2">KCTC 12861</strain>
    </source>
</reference>
<dbReference type="EMBL" id="BMXE01000004">
    <property type="protein sequence ID" value="GHB33689.1"/>
    <property type="molecule type" value="Genomic_DNA"/>
</dbReference>
<accession>A0ABQ3EGV5</accession>
<evidence type="ECO:0000313" key="2">
    <source>
        <dbReference type="Proteomes" id="UP000637980"/>
    </source>
</evidence>
<name>A0ABQ3EGV5_9HYPH</name>
<comment type="caution">
    <text evidence="1">The sequence shown here is derived from an EMBL/GenBank/DDBJ whole genome shotgun (WGS) entry which is preliminary data.</text>
</comment>
<protein>
    <submittedName>
        <fullName evidence="1">Uncharacterized protein</fullName>
    </submittedName>
</protein>
<keyword evidence="2" id="KW-1185">Reference proteome</keyword>
<sequence>MHNFDTDFMGRPSTYDWVEPGQTRTPEEYPYNFDAHFKWREFDKLAHDEPRQVFYSDRMLSWDYEKYMESFGSHGWLTSLTKEQCKKAVETYFGASQECVGFALCCNQSTGYPIGIFFVKPKQSNQAGGSNG</sequence>
<gene>
    <name evidence="1" type="ORF">GCM10007094_23110</name>
</gene>
<proteinExistence type="predicted"/>
<dbReference type="Proteomes" id="UP000637980">
    <property type="component" value="Unassembled WGS sequence"/>
</dbReference>